<keyword evidence="6" id="KW-1185">Reference proteome</keyword>
<feature type="domain" description="Glucosidase II beta subunit N-terminal" evidence="4">
    <location>
        <begin position="22"/>
        <end position="142"/>
    </location>
</feature>
<name>A0A8T0GVQ1_CERPU</name>
<keyword evidence="3" id="KW-0732">Signal</keyword>
<comment type="caution">
    <text evidence="5">The sequence shown here is derived from an EMBL/GenBank/DDBJ whole genome shotgun (WGS) entry which is preliminary data.</text>
</comment>
<evidence type="ECO:0000313" key="6">
    <source>
        <dbReference type="Proteomes" id="UP000822688"/>
    </source>
</evidence>
<evidence type="ECO:0000256" key="3">
    <source>
        <dbReference type="SAM" id="SignalP"/>
    </source>
</evidence>
<dbReference type="EMBL" id="CM026429">
    <property type="protein sequence ID" value="KAG0563821.1"/>
    <property type="molecule type" value="Genomic_DNA"/>
</dbReference>
<reference evidence="5" key="1">
    <citation type="submission" date="2020-06" db="EMBL/GenBank/DDBJ databases">
        <title>WGS assembly of Ceratodon purpureus strain R40.</title>
        <authorList>
            <person name="Carey S.B."/>
            <person name="Jenkins J."/>
            <person name="Shu S."/>
            <person name="Lovell J.T."/>
            <person name="Sreedasyam A."/>
            <person name="Maumus F."/>
            <person name="Tiley G.P."/>
            <person name="Fernandez-Pozo N."/>
            <person name="Barry K."/>
            <person name="Chen C."/>
            <person name="Wang M."/>
            <person name="Lipzen A."/>
            <person name="Daum C."/>
            <person name="Saski C.A."/>
            <person name="Payton A.C."/>
            <person name="Mcbreen J.C."/>
            <person name="Conrad R.E."/>
            <person name="Kollar L.M."/>
            <person name="Olsson S."/>
            <person name="Huttunen S."/>
            <person name="Landis J.B."/>
            <person name="Wickett N.J."/>
            <person name="Johnson M.G."/>
            <person name="Rensing S.A."/>
            <person name="Grimwood J."/>
            <person name="Schmutz J."/>
            <person name="Mcdaniel S.F."/>
        </authorList>
    </citation>
    <scope>NUCLEOTIDE SEQUENCE</scope>
    <source>
        <strain evidence="5">R40</strain>
    </source>
</reference>
<sequence>MLHLPQCRSFHLTLAIILSTSVTCFTIADQSSPIRGIDPRDLAHYQGETIWCKDGSKSFPRERLNDNFCDCADGTDEPGTSACPNGKFYCQNIGSAPKLVYASRVNDGICDCCDGSDEYERRVDCANTCGGAIKELSGILEDDLGQSTNLDTDDDFEAIPDQQQKMFGEDFVSKLKEMKAVMLVMQWLPLFSLLSLLGWMWARVRRRPQFRRKKVLRPSLV</sequence>
<organism evidence="5 6">
    <name type="scientific">Ceratodon purpureus</name>
    <name type="common">Fire moss</name>
    <name type="synonym">Dicranum purpureum</name>
    <dbReference type="NCBI Taxonomy" id="3225"/>
    <lineage>
        <taxon>Eukaryota</taxon>
        <taxon>Viridiplantae</taxon>
        <taxon>Streptophyta</taxon>
        <taxon>Embryophyta</taxon>
        <taxon>Bryophyta</taxon>
        <taxon>Bryophytina</taxon>
        <taxon>Bryopsida</taxon>
        <taxon>Dicranidae</taxon>
        <taxon>Pseudoditrichales</taxon>
        <taxon>Ditrichaceae</taxon>
        <taxon>Ceratodon</taxon>
    </lineage>
</organism>
<dbReference type="InterPro" id="IPR028146">
    <property type="entry name" value="PRKCSH_N"/>
</dbReference>
<dbReference type="GO" id="GO:0017177">
    <property type="term" value="C:glucosidase II complex"/>
    <property type="evidence" value="ECO:0007669"/>
    <property type="project" value="TreeGrafter"/>
</dbReference>
<evidence type="ECO:0000256" key="2">
    <source>
        <dbReference type="SAM" id="Phobius"/>
    </source>
</evidence>
<protein>
    <recommendedName>
        <fullName evidence="4">Glucosidase II beta subunit N-terminal domain-containing protein</fullName>
    </recommendedName>
</protein>
<gene>
    <name evidence="5" type="ORF">KC19_8G061800</name>
</gene>
<keyword evidence="1" id="KW-1015">Disulfide bond</keyword>
<accession>A0A8T0GVQ1</accession>
<evidence type="ECO:0000313" key="5">
    <source>
        <dbReference type="EMBL" id="KAG0563821.1"/>
    </source>
</evidence>
<evidence type="ECO:0000256" key="1">
    <source>
        <dbReference type="ARBA" id="ARBA00023157"/>
    </source>
</evidence>
<dbReference type="Proteomes" id="UP000822688">
    <property type="component" value="Chromosome 8"/>
</dbReference>
<proteinExistence type="predicted"/>
<dbReference type="PANTHER" id="PTHR12630:SF17">
    <property type="entry name" value="EXPRESSED PROTEIN"/>
    <property type="match status" value="1"/>
</dbReference>
<feature type="chain" id="PRO_5035745595" description="Glucosidase II beta subunit N-terminal domain-containing protein" evidence="3">
    <location>
        <begin position="25"/>
        <end position="221"/>
    </location>
</feature>
<evidence type="ECO:0000259" key="4">
    <source>
        <dbReference type="Pfam" id="PF12999"/>
    </source>
</evidence>
<dbReference type="GO" id="GO:0006491">
    <property type="term" value="P:N-glycan processing"/>
    <property type="evidence" value="ECO:0007669"/>
    <property type="project" value="TreeGrafter"/>
</dbReference>
<dbReference type="Gene3D" id="4.10.400.10">
    <property type="entry name" value="Low-density Lipoprotein Receptor"/>
    <property type="match status" value="1"/>
</dbReference>
<keyword evidence="2" id="KW-1133">Transmembrane helix</keyword>
<dbReference type="InterPro" id="IPR036055">
    <property type="entry name" value="LDL_receptor-like_sf"/>
</dbReference>
<dbReference type="PANTHER" id="PTHR12630">
    <property type="entry name" value="N-LINKED OLIGOSACCHARIDE PROCESSING"/>
    <property type="match status" value="1"/>
</dbReference>
<feature type="transmembrane region" description="Helical" evidence="2">
    <location>
        <begin position="180"/>
        <end position="202"/>
    </location>
</feature>
<keyword evidence="2" id="KW-0812">Transmembrane</keyword>
<dbReference type="Pfam" id="PF12999">
    <property type="entry name" value="PRKCSH-like"/>
    <property type="match status" value="1"/>
</dbReference>
<dbReference type="InterPro" id="IPR039794">
    <property type="entry name" value="Gtb1-like"/>
</dbReference>
<feature type="signal peptide" evidence="3">
    <location>
        <begin position="1"/>
        <end position="24"/>
    </location>
</feature>
<dbReference type="AlphaFoldDB" id="A0A8T0GVQ1"/>
<keyword evidence="2" id="KW-0472">Membrane</keyword>